<accession>A0A1B2DNH1</accession>
<proteinExistence type="predicted"/>
<dbReference type="InterPro" id="IPR002347">
    <property type="entry name" value="SDR_fam"/>
</dbReference>
<dbReference type="NCBIfam" id="NF006159">
    <property type="entry name" value="PRK08303.1"/>
    <property type="match status" value="1"/>
</dbReference>
<name>A0A1B2DNH1_9BACL</name>
<dbReference type="PANTHER" id="PTHR44147">
    <property type="entry name" value="DEHYDROGENASE/REDUCTASE SDR FAMILY MEMBER 1"/>
    <property type="match status" value="1"/>
</dbReference>
<dbReference type="PRINTS" id="PR00081">
    <property type="entry name" value="GDHRDH"/>
</dbReference>
<dbReference type="RefSeq" id="WP_099520276.1">
    <property type="nucleotide sequence ID" value="NZ_CP016808.1"/>
</dbReference>
<dbReference type="Pfam" id="PF00106">
    <property type="entry name" value="adh_short"/>
    <property type="match status" value="1"/>
</dbReference>
<dbReference type="PANTHER" id="PTHR44147:SF2">
    <property type="entry name" value="DEHYDROGENASE_REDUCTASE SDR FAMILY MEMBER 1"/>
    <property type="match status" value="1"/>
</dbReference>
<reference evidence="1" key="1">
    <citation type="submission" date="2016-08" db="EMBL/GenBank/DDBJ databases">
        <title>Complete Genome Seqeunce of Paenibacillus sp. BIHB 4019 from tea rhizoplane.</title>
        <authorList>
            <person name="Thakur R."/>
            <person name="Swarnkar M.K."/>
            <person name="Gulati A."/>
        </authorList>
    </citation>
    <scope>NUCLEOTIDE SEQUENCE [LARGE SCALE GENOMIC DNA]</scope>
    <source>
        <strain evidence="1">BIHB4019</strain>
    </source>
</reference>
<organism evidence="1">
    <name type="scientific">Paenibacillus sp. BIHB 4019</name>
    <dbReference type="NCBI Taxonomy" id="1870819"/>
    <lineage>
        <taxon>Bacteria</taxon>
        <taxon>Bacillati</taxon>
        <taxon>Bacillota</taxon>
        <taxon>Bacilli</taxon>
        <taxon>Bacillales</taxon>
        <taxon>Paenibacillaceae</taxon>
        <taxon>Paenibacillus</taxon>
    </lineage>
</organism>
<dbReference type="EMBL" id="CP016808">
    <property type="protein sequence ID" value="ANY69241.1"/>
    <property type="molecule type" value="Genomic_DNA"/>
</dbReference>
<gene>
    <name evidence="1" type="ORF">BBD42_24220</name>
</gene>
<dbReference type="AlphaFoldDB" id="A0A1B2DNH1"/>
<protein>
    <submittedName>
        <fullName evidence="1">Short-chain dehydrogenase</fullName>
    </submittedName>
</protein>
<evidence type="ECO:0000313" key="1">
    <source>
        <dbReference type="EMBL" id="ANY69241.1"/>
    </source>
</evidence>
<dbReference type="SUPFAM" id="SSF51735">
    <property type="entry name" value="NAD(P)-binding Rossmann-fold domains"/>
    <property type="match status" value="1"/>
</dbReference>
<dbReference type="InterPro" id="IPR036291">
    <property type="entry name" value="NAD(P)-bd_dom_sf"/>
</dbReference>
<sequence length="301" mass="32294">MKPLAGKVAVVAGATRGAGRGIAIGLGKAGATVYCTGRSVRGGLSNMNRQETIDETAELVAAAGGIGIAVRVDHTVESEVRALFERVKAEQNGQLDLLVNDVWGGDPLTEWGKPFWEHSLEDGLLMQQRAVFSHMITSYYGAPLMTARKQGLIIEITDGVDNEYRGNLYYSLAKTSVIHLAKAMAEDLRPFGVTAVALTPGFLRSEAMLDHFGVTKENWRDAAAQEPHFLMSETPAYIGGAVAALAADPEVHLKTGKALSTWGLSEQYRFDDEDGSRPHWGNYAATIGTDASSEAGGREKT</sequence>
<dbReference type="Gene3D" id="3.40.50.720">
    <property type="entry name" value="NAD(P)-binding Rossmann-like Domain"/>
    <property type="match status" value="1"/>
</dbReference>